<dbReference type="CDD" id="cd02440">
    <property type="entry name" value="AdoMet_MTases"/>
    <property type="match status" value="1"/>
</dbReference>
<accession>A0A1H5TVG9</accession>
<dbReference type="InterPro" id="IPR029063">
    <property type="entry name" value="SAM-dependent_MTases_sf"/>
</dbReference>
<proteinExistence type="predicted"/>
<dbReference type="OrthoDB" id="9791837at2"/>
<dbReference type="EMBL" id="FNUS01000001">
    <property type="protein sequence ID" value="SEF66825.1"/>
    <property type="molecule type" value="Genomic_DNA"/>
</dbReference>
<keyword evidence="1 3" id="KW-0808">Transferase</keyword>
<dbReference type="Proteomes" id="UP000236738">
    <property type="component" value="Unassembled WGS sequence"/>
</dbReference>
<evidence type="ECO:0000259" key="2">
    <source>
        <dbReference type="Pfam" id="PF08241"/>
    </source>
</evidence>
<evidence type="ECO:0000313" key="4">
    <source>
        <dbReference type="Proteomes" id="UP000236738"/>
    </source>
</evidence>
<sequence>MASTQKDYFSEKAEEFDVQSSITQNVGNIGQLILKEIPFSKEMHVMDFGSGTGLLLSQIAPFVKEITAIDISKAMIGVLQSKLDRIECKVQILEMDLTKETLETEFDAIVSSMTIHHIENVQAIFNKFYTLLKDNGSIAIADLDVEDGSFHTEDTGVFHTGFDRNEFFKIAENAGFKDLKIQTASIMEKPTGLYPVFLLTGKK</sequence>
<reference evidence="4" key="1">
    <citation type="submission" date="2016-10" db="EMBL/GenBank/DDBJ databases">
        <authorList>
            <person name="Varghese N."/>
            <person name="Submissions S."/>
        </authorList>
    </citation>
    <scope>NUCLEOTIDE SEQUENCE [LARGE SCALE GENOMIC DNA]</scope>
    <source>
        <strain evidence="4">DSM 21580</strain>
    </source>
</reference>
<dbReference type="InterPro" id="IPR013216">
    <property type="entry name" value="Methyltransf_11"/>
</dbReference>
<dbReference type="GO" id="GO:0008757">
    <property type="term" value="F:S-adenosylmethionine-dependent methyltransferase activity"/>
    <property type="evidence" value="ECO:0007669"/>
    <property type="project" value="InterPro"/>
</dbReference>
<keyword evidence="3" id="KW-0489">Methyltransferase</keyword>
<feature type="domain" description="Methyltransferase type 11" evidence="2">
    <location>
        <begin position="47"/>
        <end position="140"/>
    </location>
</feature>
<evidence type="ECO:0000256" key="1">
    <source>
        <dbReference type="ARBA" id="ARBA00022679"/>
    </source>
</evidence>
<dbReference type="Gene3D" id="3.40.50.150">
    <property type="entry name" value="Vaccinia Virus protein VP39"/>
    <property type="match status" value="1"/>
</dbReference>
<protein>
    <submittedName>
        <fullName evidence="3">Methyltransferase domain-containing protein</fullName>
    </submittedName>
</protein>
<gene>
    <name evidence="3" type="ORF">SAMN05421847_0587</name>
</gene>
<dbReference type="SUPFAM" id="SSF53335">
    <property type="entry name" value="S-adenosyl-L-methionine-dependent methyltransferases"/>
    <property type="match status" value="1"/>
</dbReference>
<dbReference type="RefSeq" id="WP_103912598.1">
    <property type="nucleotide sequence ID" value="NZ_FNUS01000001.1"/>
</dbReference>
<dbReference type="PANTHER" id="PTHR43861:SF3">
    <property type="entry name" value="PUTATIVE (AFU_ORTHOLOGUE AFUA_2G14390)-RELATED"/>
    <property type="match status" value="1"/>
</dbReference>
<dbReference type="AlphaFoldDB" id="A0A1H5TVG9"/>
<keyword evidence="4" id="KW-1185">Reference proteome</keyword>
<dbReference type="GO" id="GO:0032259">
    <property type="term" value="P:methylation"/>
    <property type="evidence" value="ECO:0007669"/>
    <property type="project" value="UniProtKB-KW"/>
</dbReference>
<dbReference type="PANTHER" id="PTHR43861">
    <property type="entry name" value="TRANS-ACONITATE 2-METHYLTRANSFERASE-RELATED"/>
    <property type="match status" value="1"/>
</dbReference>
<organism evidence="3 4">
    <name type="scientific">Halpernia humi</name>
    <dbReference type="NCBI Taxonomy" id="493375"/>
    <lineage>
        <taxon>Bacteria</taxon>
        <taxon>Pseudomonadati</taxon>
        <taxon>Bacteroidota</taxon>
        <taxon>Flavobacteriia</taxon>
        <taxon>Flavobacteriales</taxon>
        <taxon>Weeksellaceae</taxon>
        <taxon>Chryseobacterium group</taxon>
        <taxon>Halpernia</taxon>
    </lineage>
</organism>
<dbReference type="Pfam" id="PF08241">
    <property type="entry name" value="Methyltransf_11"/>
    <property type="match status" value="1"/>
</dbReference>
<evidence type="ECO:0000313" key="3">
    <source>
        <dbReference type="EMBL" id="SEF66825.1"/>
    </source>
</evidence>
<name>A0A1H5TVG9_9FLAO</name>